<sequence>MYARSGFVQLCGTRLHESTVTYHGDAIGEVADKAEIVADEDERTVKSRPEVEKQVSHLRTNGNVERGRRFVEDDQRRLDARSHAQARPARPTESW</sequence>
<feature type="region of interest" description="Disordered" evidence="1">
    <location>
        <begin position="40"/>
        <end position="95"/>
    </location>
</feature>
<dbReference type="GeneID" id="96157452"/>
<dbReference type="Proteomes" id="UP000307562">
    <property type="component" value="Chromosome"/>
</dbReference>
<keyword evidence="3" id="KW-1185">Reference proteome</keyword>
<protein>
    <submittedName>
        <fullName evidence="2">Uncharacterized protein</fullName>
    </submittedName>
</protein>
<dbReference type="EMBL" id="CP040637">
    <property type="protein sequence ID" value="QCW04561.1"/>
    <property type="molecule type" value="Genomic_DNA"/>
</dbReference>
<accession>A0A4P9TI07</accession>
<dbReference type="KEGG" id="npl:FGF80_15575"/>
<evidence type="ECO:0000256" key="1">
    <source>
        <dbReference type="SAM" id="MobiDB-lite"/>
    </source>
</evidence>
<proteinExistence type="predicted"/>
<evidence type="ECO:0000313" key="3">
    <source>
        <dbReference type="Proteomes" id="UP000307562"/>
    </source>
</evidence>
<evidence type="ECO:0000313" key="2">
    <source>
        <dbReference type="EMBL" id="QCW04561.1"/>
    </source>
</evidence>
<dbReference type="AntiFam" id="ANF00095">
    <property type="entry name" value="Shadow ORF (opposite ABC transporters)"/>
</dbReference>
<organism evidence="2 3">
    <name type="scientific">Natrinema pallidum</name>
    <dbReference type="NCBI Taxonomy" id="69527"/>
    <lineage>
        <taxon>Archaea</taxon>
        <taxon>Methanobacteriati</taxon>
        <taxon>Methanobacteriota</taxon>
        <taxon>Stenosarchaea group</taxon>
        <taxon>Halobacteria</taxon>
        <taxon>Halobacteriales</taxon>
        <taxon>Natrialbaceae</taxon>
        <taxon>Natrinema</taxon>
    </lineage>
</organism>
<gene>
    <name evidence="2" type="ORF">FGF80_15575</name>
</gene>
<name>A0A4P9TI07_9EURY</name>
<feature type="compositionally biased region" description="Basic and acidic residues" evidence="1">
    <location>
        <begin position="43"/>
        <end position="55"/>
    </location>
</feature>
<reference evidence="3" key="1">
    <citation type="submission" date="2019-05" db="EMBL/GenBank/DDBJ databases">
        <title>Complete Genome Sequence and Methylation Pattern of the Halophilic Archaeon Natrinema pallidum BOL6-1.</title>
        <authorList>
            <person name="DasSarma P."/>
            <person name="DasSarma B.P."/>
            <person name="DasSarma S.L."/>
            <person name="Martinez F.L."/>
            <person name="Guzman D."/>
            <person name="Roberts R.J."/>
            <person name="DasSarma S."/>
        </authorList>
    </citation>
    <scope>NUCLEOTIDE SEQUENCE [LARGE SCALE GENOMIC DNA]</scope>
    <source>
        <strain evidence="3">BOL6-1</strain>
    </source>
</reference>
<dbReference type="RefSeq" id="WP_138655015.1">
    <property type="nucleotide sequence ID" value="NZ_CP040637.1"/>
</dbReference>
<dbReference type="AlphaFoldDB" id="A0A4P9TI07"/>
<feature type="compositionally biased region" description="Basic and acidic residues" evidence="1">
    <location>
        <begin position="65"/>
        <end position="82"/>
    </location>
</feature>